<dbReference type="GO" id="GO:0003824">
    <property type="term" value="F:catalytic activity"/>
    <property type="evidence" value="ECO:0007669"/>
    <property type="project" value="UniProtKB-ARBA"/>
</dbReference>
<gene>
    <name evidence="2" type="ORF">S03H2_66152</name>
</gene>
<dbReference type="Pfam" id="PF05116">
    <property type="entry name" value="S6PP"/>
    <property type="match status" value="1"/>
</dbReference>
<feature type="domain" description="Sucrose phosphatase-like" evidence="1">
    <location>
        <begin position="4"/>
        <end position="44"/>
    </location>
</feature>
<dbReference type="EMBL" id="BARU01043162">
    <property type="protein sequence ID" value="GAH78446.1"/>
    <property type="molecule type" value="Genomic_DNA"/>
</dbReference>
<dbReference type="Gene3D" id="3.40.50.1000">
    <property type="entry name" value="HAD superfamily/HAD-like"/>
    <property type="match status" value="1"/>
</dbReference>
<feature type="non-terminal residue" evidence="2">
    <location>
        <position position="1"/>
    </location>
</feature>
<proteinExistence type="predicted"/>
<dbReference type="InterPro" id="IPR006380">
    <property type="entry name" value="SPP-like_dom"/>
</dbReference>
<organism evidence="2">
    <name type="scientific">marine sediment metagenome</name>
    <dbReference type="NCBI Taxonomy" id="412755"/>
    <lineage>
        <taxon>unclassified sequences</taxon>
        <taxon>metagenomes</taxon>
        <taxon>ecological metagenomes</taxon>
    </lineage>
</organism>
<evidence type="ECO:0000259" key="1">
    <source>
        <dbReference type="Pfam" id="PF05116"/>
    </source>
</evidence>
<protein>
    <recommendedName>
        <fullName evidence="1">Sucrose phosphatase-like domain-containing protein</fullName>
    </recommendedName>
</protein>
<comment type="caution">
    <text evidence="2">The sequence shown here is derived from an EMBL/GenBank/DDBJ whole genome shotgun (WGS) entry which is preliminary data.</text>
</comment>
<name>X1I7U3_9ZZZZ</name>
<dbReference type="AlphaFoldDB" id="X1I7U3"/>
<dbReference type="InterPro" id="IPR023214">
    <property type="entry name" value="HAD_sf"/>
</dbReference>
<reference evidence="2" key="1">
    <citation type="journal article" date="2014" name="Front. Microbiol.">
        <title>High frequency of phylogenetically diverse reductive dehalogenase-homologous genes in deep subseafloor sedimentary metagenomes.</title>
        <authorList>
            <person name="Kawai M."/>
            <person name="Futagami T."/>
            <person name="Toyoda A."/>
            <person name="Takaki Y."/>
            <person name="Nishi S."/>
            <person name="Hori S."/>
            <person name="Arai W."/>
            <person name="Tsubouchi T."/>
            <person name="Morono Y."/>
            <person name="Uchiyama I."/>
            <person name="Ito T."/>
            <person name="Fujiyama A."/>
            <person name="Inagaki F."/>
            <person name="Takami H."/>
        </authorList>
    </citation>
    <scope>NUCLEOTIDE SEQUENCE</scope>
    <source>
        <strain evidence="2">Expedition CK06-06</strain>
    </source>
</reference>
<sequence length="46" mass="5106">FNLGFKGIIVGNAHLELKSFKGENAYHAVGEYSAGIIEGLRYFNFI</sequence>
<accession>X1I7U3</accession>
<evidence type="ECO:0000313" key="2">
    <source>
        <dbReference type="EMBL" id="GAH78446.1"/>
    </source>
</evidence>